<name>A0ABV4HN79_9GAMM</name>
<comment type="caution">
    <text evidence="3">The sequence shown here is derived from an EMBL/GenBank/DDBJ whole genome shotgun (WGS) entry which is preliminary data.</text>
</comment>
<evidence type="ECO:0000313" key="3">
    <source>
        <dbReference type="EMBL" id="MEZ0474189.1"/>
    </source>
</evidence>
<keyword evidence="2" id="KW-0732">Signal</keyword>
<protein>
    <submittedName>
        <fullName evidence="3">DUF3011 domain-containing protein</fullName>
    </submittedName>
</protein>
<gene>
    <name evidence="3" type="ORF">AB6713_06100</name>
</gene>
<evidence type="ECO:0000256" key="2">
    <source>
        <dbReference type="SAM" id="SignalP"/>
    </source>
</evidence>
<keyword evidence="4" id="KW-1185">Reference proteome</keyword>
<feature type="chain" id="PRO_5045296424" evidence="2">
    <location>
        <begin position="24"/>
        <end position="305"/>
    </location>
</feature>
<feature type="region of interest" description="Disordered" evidence="1">
    <location>
        <begin position="90"/>
        <end position="118"/>
    </location>
</feature>
<sequence>MHRLSGCLLLLVLVAFGGSPLHAQPQTRAYAPENLRELSVRDQERVIALEYSDQSGGRRIPDDQLQFYLDQVNRSNWTFSRIKQDIARSLAGTSGPRPPVRPGNTIRCESDDGRSRTCPTPWRGPSRLVRQLSSAPCIEGRTWQSQAGRVQVDNGCRAEFVAGAQVRPPVAGDRVTCASEGGRFRTCPWNAAVGRPRLLRQLSGQACVQDRTWGYDRRGLWVDNGCRAEFGSGGPGPRPPANAYSVTCASNHYQRVTCAWQASHGRPRLIEQLSNLPCVEGRSWGYDGGASLWVSGGCRARFGVR</sequence>
<feature type="signal peptide" evidence="2">
    <location>
        <begin position="1"/>
        <end position="23"/>
    </location>
</feature>
<dbReference type="RefSeq" id="WP_370562029.1">
    <property type="nucleotide sequence ID" value="NZ_JBFWIB010000001.1"/>
</dbReference>
<organism evidence="3 4">
    <name type="scientific">Luteimonas salinilitoris</name>
    <dbReference type="NCBI Taxonomy" id="3237697"/>
    <lineage>
        <taxon>Bacteria</taxon>
        <taxon>Pseudomonadati</taxon>
        <taxon>Pseudomonadota</taxon>
        <taxon>Gammaproteobacteria</taxon>
        <taxon>Lysobacterales</taxon>
        <taxon>Lysobacteraceae</taxon>
        <taxon>Luteimonas</taxon>
    </lineage>
</organism>
<dbReference type="Pfam" id="PF11218">
    <property type="entry name" value="DUF3011"/>
    <property type="match status" value="2"/>
</dbReference>
<proteinExistence type="predicted"/>
<evidence type="ECO:0000313" key="4">
    <source>
        <dbReference type="Proteomes" id="UP001566331"/>
    </source>
</evidence>
<dbReference type="Proteomes" id="UP001566331">
    <property type="component" value="Unassembled WGS sequence"/>
</dbReference>
<evidence type="ECO:0000256" key="1">
    <source>
        <dbReference type="SAM" id="MobiDB-lite"/>
    </source>
</evidence>
<dbReference type="InterPro" id="IPR021381">
    <property type="entry name" value="DUF3011"/>
</dbReference>
<accession>A0ABV4HN79</accession>
<dbReference type="EMBL" id="JBFWIC010000006">
    <property type="protein sequence ID" value="MEZ0474189.1"/>
    <property type="molecule type" value="Genomic_DNA"/>
</dbReference>
<reference evidence="3 4" key="1">
    <citation type="submission" date="2024-07" db="EMBL/GenBank/DDBJ databases">
        <title>Luteimonas salilacus sp. nov., isolated from the shore soil of Salt Lake in Tibet of China.</title>
        <authorList>
            <person name="Zhang X."/>
            <person name="Li A."/>
        </authorList>
    </citation>
    <scope>NUCLEOTIDE SEQUENCE [LARGE SCALE GENOMIC DNA]</scope>
    <source>
        <strain evidence="3 4">B3-2-R+30</strain>
    </source>
</reference>